<accession>A0AAU8DLX1</accession>
<feature type="compositionally biased region" description="Basic and acidic residues" evidence="2">
    <location>
        <begin position="30"/>
        <end position="39"/>
    </location>
</feature>
<keyword evidence="1" id="KW-0175">Coiled coil</keyword>
<keyword evidence="3" id="KW-1133">Transmembrane helix</keyword>
<name>A0AAU8DLX1_9ACTN</name>
<keyword evidence="3" id="KW-0472">Membrane</keyword>
<feature type="transmembrane region" description="Helical" evidence="3">
    <location>
        <begin position="163"/>
        <end position="180"/>
    </location>
</feature>
<sequence>MTTGGARWDPDEIDRRFEDIVSGIDLSDSGPDRVARPRDGATSGDDDVPAPPIPSDPWSTTMPPVPSELLSNDELLSDDELRRRRQAQRRAERRERRADEVADLAAQNARKEAEYAQDEEHFVPPDPPPFPRPRVRTMIAVLVMLLALALVVGPNILNVSANTVLVLAIAMFVGGGALLIDGMRSRRGDDEADGWDDGSRL</sequence>
<feature type="region of interest" description="Disordered" evidence="2">
    <location>
        <begin position="21"/>
        <end position="78"/>
    </location>
</feature>
<proteinExistence type="predicted"/>
<gene>
    <name evidence="4" type="ORF">ABLG96_13155</name>
</gene>
<evidence type="ECO:0008006" key="5">
    <source>
        <dbReference type="Google" id="ProtNLM"/>
    </source>
</evidence>
<dbReference type="AlphaFoldDB" id="A0AAU8DLX1"/>
<evidence type="ECO:0000256" key="1">
    <source>
        <dbReference type="SAM" id="Coils"/>
    </source>
</evidence>
<keyword evidence="3" id="KW-0812">Transmembrane</keyword>
<reference evidence="4" key="1">
    <citation type="submission" date="2024-05" db="EMBL/GenBank/DDBJ databases">
        <authorList>
            <person name="Cai S.Y."/>
            <person name="Jin L.M."/>
            <person name="Li H.R."/>
        </authorList>
    </citation>
    <scope>NUCLEOTIDE SEQUENCE</scope>
    <source>
        <strain evidence="4">A5-74</strain>
    </source>
</reference>
<dbReference type="RefSeq" id="WP_353647832.1">
    <property type="nucleotide sequence ID" value="NZ_CP159218.1"/>
</dbReference>
<dbReference type="EMBL" id="CP159218">
    <property type="protein sequence ID" value="XCG62217.1"/>
    <property type="molecule type" value="Genomic_DNA"/>
</dbReference>
<protein>
    <recommendedName>
        <fullName evidence="5">DUF3040 domain-containing protein</fullName>
    </recommendedName>
</protein>
<evidence type="ECO:0000256" key="3">
    <source>
        <dbReference type="SAM" id="Phobius"/>
    </source>
</evidence>
<evidence type="ECO:0000313" key="4">
    <source>
        <dbReference type="EMBL" id="XCG62217.1"/>
    </source>
</evidence>
<organism evidence="4">
    <name type="scientific">Nakamurella sp. A5-74</name>
    <dbReference type="NCBI Taxonomy" id="3158264"/>
    <lineage>
        <taxon>Bacteria</taxon>
        <taxon>Bacillati</taxon>
        <taxon>Actinomycetota</taxon>
        <taxon>Actinomycetes</taxon>
        <taxon>Nakamurellales</taxon>
        <taxon>Nakamurellaceae</taxon>
        <taxon>Nakamurella</taxon>
    </lineage>
</organism>
<feature type="transmembrane region" description="Helical" evidence="3">
    <location>
        <begin position="138"/>
        <end position="157"/>
    </location>
</feature>
<feature type="coiled-coil region" evidence="1">
    <location>
        <begin position="84"/>
        <end position="121"/>
    </location>
</feature>
<evidence type="ECO:0000256" key="2">
    <source>
        <dbReference type="SAM" id="MobiDB-lite"/>
    </source>
</evidence>